<accession>Q58MB8</accession>
<dbReference type="GeneID" id="3294364"/>
<gene>
    <name evidence="2" type="ORF">PCMG_00240</name>
    <name evidence="1" type="ORF">PSSM2_237</name>
</gene>
<evidence type="ECO:0000313" key="1">
    <source>
        <dbReference type="EMBL" id="AAX44614.1"/>
    </source>
</evidence>
<dbReference type="RefSeq" id="YP_214468.1">
    <property type="nucleotide sequence ID" value="NC_006883.2"/>
</dbReference>
<evidence type="ECO:0000313" key="4">
    <source>
        <dbReference type="Proteomes" id="UP000013923"/>
    </source>
</evidence>
<proteinExistence type="predicted"/>
<reference evidence="1 3" key="1">
    <citation type="journal article" date="2005" name="PLoS Biol.">
        <title>Three Prochlorococcus cyanophage genomes: signature features and ecological interpretations.</title>
        <authorList>
            <person name="Sullivan M.B."/>
            <person name="Coleman M.L."/>
            <person name="Weigele P."/>
            <person name="Rohwer F."/>
            <person name="Chisholm S.W."/>
        </authorList>
    </citation>
    <scope>NUCLEOTIDE SEQUENCE</scope>
</reference>
<evidence type="ECO:0000313" key="3">
    <source>
        <dbReference type="Proteomes" id="UP000000991"/>
    </source>
</evidence>
<organismHost>
    <name type="scientific">Prochlorococcus</name>
    <dbReference type="NCBI Taxonomy" id="1218"/>
</organismHost>
<reference evidence="1 3" key="3">
    <citation type="journal article" date="2010" name="Environ. Microbiol.">
        <title>Genomic analysis of oceanic cyanobacterial myoviruses compared with T4-like myoviruses from diverse hosts and environments.</title>
        <authorList>
            <person name="Sullivan M.B."/>
            <person name="Huang K.H."/>
            <person name="Ignacio-Espinoza J.C."/>
            <person name="Berlin A.M."/>
            <person name="Kelly L."/>
            <person name="Weigele P.R."/>
            <person name="DeFrancesco A.S."/>
            <person name="Kern S.E."/>
            <person name="Thompson L.R."/>
            <person name="Young S."/>
            <person name="Yandava C."/>
            <person name="Fu R."/>
            <person name="Krastins B."/>
            <person name="Chase M."/>
            <person name="Sarracino D."/>
            <person name="Osburne M.S."/>
            <person name="Henn M.R."/>
            <person name="Chisholm S.W."/>
        </authorList>
    </citation>
    <scope>NUCLEOTIDE SEQUENCE [LARGE SCALE GENOMIC DNA]</scope>
</reference>
<evidence type="ECO:0000313" key="2">
    <source>
        <dbReference type="EMBL" id="ACY76116.1"/>
    </source>
</evidence>
<dbReference type="EMBL" id="GU071092">
    <property type="protein sequence ID" value="ACY76116.1"/>
    <property type="molecule type" value="Genomic_DNA"/>
</dbReference>
<organism evidence="1 3">
    <name type="scientific">Prochlorococcus phage P-SSM2</name>
    <dbReference type="NCBI Taxonomy" id="268746"/>
    <lineage>
        <taxon>Viruses</taxon>
        <taxon>Duplodnaviria</taxon>
        <taxon>Heunggongvirae</taxon>
        <taxon>Uroviricota</taxon>
        <taxon>Caudoviricetes</taxon>
        <taxon>Pantevenvirales</taxon>
        <taxon>Kyanoviridae</taxon>
        <taxon>Salacisavirus</taxon>
        <taxon>Salacisavirus pssm2</taxon>
    </lineage>
</organism>
<name>Q58MB8_BPPRM</name>
<sequence>MGIPTQADDDGVVRGWGNVFDVGKELIIDNLPQIETPFFRTKFEEPDIEEYIGRVREHERLHQFLECEEKHTDNKENDPLKIFQQDGNGKATNAAVTPEENDLRGWREGLQTVGEENWEFYPDDDMNNPQGQFLGPIRNDDYYLSGCHDTYSEVMLGEYAAYKGAQFELTTLGIILLTMVSWSFKNYIWKIIKERGIADGKKVIDKMKGGK</sequence>
<dbReference type="Proteomes" id="UP000000991">
    <property type="component" value="Segment"/>
</dbReference>
<reference evidence="2 4" key="2">
    <citation type="submission" date="2009-10" db="EMBL/GenBank/DDBJ databases">
        <title>The Genome Sequence of Prochlorococcus phage P-SSM2.</title>
        <authorList>
            <consortium name="The Broad Institute Genome Sequencing Platform"/>
            <person name="Henn M.R."/>
            <person name="Sullivan M.S."/>
            <person name="Osburne M.S."/>
            <person name="Levin J."/>
            <person name="Malboeuf C."/>
            <person name="Casali M."/>
            <person name="Russ C."/>
            <person name="Lennon N."/>
            <person name="Chapman S.B."/>
            <person name="Erlich R."/>
            <person name="Young S.K."/>
            <person name="Koehrsen M."/>
            <person name="Yandava C."/>
            <person name="Zeng Q."/>
            <person name="Alvarado L."/>
            <person name="Anderson S."/>
            <person name="Berlin A."/>
            <person name="Borenstein D."/>
            <person name="Chen Z."/>
            <person name="Engels R."/>
            <person name="Freedman E."/>
            <person name="Gellesch M."/>
            <person name="Goldberg J."/>
            <person name="Green L."/>
            <person name="Griggs A."/>
            <person name="Gujja S."/>
            <person name="Heilman E.R."/>
            <person name="Heiman D."/>
            <person name="Hepburn T."/>
            <person name="Howarth C."/>
            <person name="Jen D."/>
            <person name="Larson L."/>
            <person name="Lewis B."/>
            <person name="Mehta T."/>
            <person name="Park D."/>
            <person name="Pearson M."/>
            <person name="Richards J."/>
            <person name="Rizzolo K."/>
            <person name="Roberts A."/>
            <person name="Ryan E."/>
            <person name="Saif S."/>
            <person name="Shea T."/>
            <person name="Shenoy N."/>
            <person name="Sisk P."/>
            <person name="Stolte C."/>
            <person name="Sykes S."/>
            <person name="Walk T."/>
            <person name="White J."/>
            <person name="Yu Q."/>
            <person name="Coleman M.L."/>
            <person name="Huang K.H."/>
            <person name="Weigele P.R."/>
            <person name="DeFrancesco A.S."/>
            <person name="Kern S.E."/>
            <person name="Thompson L.R."/>
            <person name="Fu R."/>
            <person name="Hombeck B."/>
            <person name="Chisholm S.W."/>
            <person name="Haas B."/>
            <person name="Nusbaum C."/>
            <person name="Birren B."/>
        </authorList>
    </citation>
    <scope>NUCLEOTIDE SEQUENCE [LARGE SCALE GENOMIC DNA]</scope>
    <source>
        <strain evidence="2">P-SSM2</strain>
    </source>
</reference>
<dbReference type="KEGG" id="vg:3294364"/>
<protein>
    <submittedName>
        <fullName evidence="1">Uncharacterized protein</fullName>
    </submittedName>
</protein>
<dbReference type="EMBL" id="AY939844">
    <property type="protein sequence ID" value="AAX44614.1"/>
    <property type="molecule type" value="Genomic_DNA"/>
</dbReference>
<dbReference type="Proteomes" id="UP000013923">
    <property type="component" value="Genome"/>
</dbReference>
<keyword evidence="3" id="KW-1185">Reference proteome</keyword>